<feature type="compositionally biased region" description="Low complexity" evidence="1">
    <location>
        <begin position="11"/>
        <end position="28"/>
    </location>
</feature>
<evidence type="ECO:0000313" key="3">
    <source>
        <dbReference type="Proteomes" id="UP000193986"/>
    </source>
</evidence>
<feature type="region of interest" description="Disordered" evidence="1">
    <location>
        <begin position="159"/>
        <end position="190"/>
    </location>
</feature>
<comment type="caution">
    <text evidence="2">The sequence shown here is derived from an EMBL/GenBank/DDBJ whole genome shotgun (WGS) entry which is preliminary data.</text>
</comment>
<dbReference type="EMBL" id="MCFC01000041">
    <property type="protein sequence ID" value="ORY27073.1"/>
    <property type="molecule type" value="Genomic_DNA"/>
</dbReference>
<gene>
    <name evidence="2" type="ORF">BCR39DRAFT_241064</name>
</gene>
<feature type="region of interest" description="Disordered" evidence="1">
    <location>
        <begin position="74"/>
        <end position="95"/>
    </location>
</feature>
<feature type="compositionally biased region" description="Polar residues" evidence="1">
    <location>
        <begin position="159"/>
        <end position="186"/>
    </location>
</feature>
<dbReference type="Proteomes" id="UP000193986">
    <property type="component" value="Unassembled WGS sequence"/>
</dbReference>
<proteinExistence type="predicted"/>
<reference evidence="2 3" key="1">
    <citation type="submission" date="2016-07" db="EMBL/GenBank/DDBJ databases">
        <title>Pervasive Adenine N6-methylation of Active Genes in Fungi.</title>
        <authorList>
            <consortium name="DOE Joint Genome Institute"/>
            <person name="Mondo S.J."/>
            <person name="Dannebaum R.O."/>
            <person name="Kuo R.C."/>
            <person name="Labutti K."/>
            <person name="Haridas S."/>
            <person name="Kuo A."/>
            <person name="Salamov A."/>
            <person name="Ahrendt S.R."/>
            <person name="Lipzen A."/>
            <person name="Sullivan W."/>
            <person name="Andreopoulos W.B."/>
            <person name="Clum A."/>
            <person name="Lindquist E."/>
            <person name="Daum C."/>
            <person name="Ramamoorthy G.K."/>
            <person name="Gryganskyi A."/>
            <person name="Culley D."/>
            <person name="Magnuson J.K."/>
            <person name="James T.Y."/>
            <person name="O'Malley M.A."/>
            <person name="Stajich J.E."/>
            <person name="Spatafora J.W."/>
            <person name="Visel A."/>
            <person name="Grigoriev I.V."/>
        </authorList>
    </citation>
    <scope>NUCLEOTIDE SEQUENCE [LARGE SCALE GENOMIC DNA]</scope>
    <source>
        <strain evidence="2 3">68-887.2</strain>
    </source>
</reference>
<name>A0A1Y2AWW6_9TREE</name>
<feature type="compositionally biased region" description="Low complexity" evidence="1">
    <location>
        <begin position="74"/>
        <end position="91"/>
    </location>
</feature>
<feature type="region of interest" description="Disordered" evidence="1">
    <location>
        <begin position="1"/>
        <end position="37"/>
    </location>
</feature>
<accession>A0A1Y2AWW6</accession>
<dbReference type="AlphaFoldDB" id="A0A1Y2AWW6"/>
<organism evidence="2 3">
    <name type="scientific">Naematelia encephala</name>
    <dbReference type="NCBI Taxonomy" id="71784"/>
    <lineage>
        <taxon>Eukaryota</taxon>
        <taxon>Fungi</taxon>
        <taxon>Dikarya</taxon>
        <taxon>Basidiomycota</taxon>
        <taxon>Agaricomycotina</taxon>
        <taxon>Tremellomycetes</taxon>
        <taxon>Tremellales</taxon>
        <taxon>Naemateliaceae</taxon>
        <taxon>Naematelia</taxon>
    </lineage>
</organism>
<protein>
    <submittedName>
        <fullName evidence="2">Uncharacterized protein</fullName>
    </submittedName>
</protein>
<evidence type="ECO:0000256" key="1">
    <source>
        <dbReference type="SAM" id="MobiDB-lite"/>
    </source>
</evidence>
<evidence type="ECO:0000313" key="2">
    <source>
        <dbReference type="EMBL" id="ORY27073.1"/>
    </source>
</evidence>
<keyword evidence="3" id="KW-1185">Reference proteome</keyword>
<dbReference type="InParanoid" id="A0A1Y2AWW6"/>
<sequence>MMAEQRKRNRSSSVENSSDDSSSGLVVDYRNPPHGSSVSALMASIDSILAAETQQDAAHSSAWNTSGYQMSGLIGPSGIPSSSSSHPTSGSQGAGSQEWYIDAFETVRQSVQDLKTMLRLTDVEEEEKLPLQTRLEMLYRLDDDFQILIPPTSTLRITAQSNSRVSSQNASVPTHSASPVHSTQGSEGAGTQDIYATVEAIRDYVHDLETTLNDVLLNF</sequence>